<dbReference type="InterPro" id="IPR010730">
    <property type="entry name" value="HET"/>
</dbReference>
<organism evidence="2 3">
    <name type="scientific">Rhizodiscina lignyota</name>
    <dbReference type="NCBI Taxonomy" id="1504668"/>
    <lineage>
        <taxon>Eukaryota</taxon>
        <taxon>Fungi</taxon>
        <taxon>Dikarya</taxon>
        <taxon>Ascomycota</taxon>
        <taxon>Pezizomycotina</taxon>
        <taxon>Dothideomycetes</taxon>
        <taxon>Pleosporomycetidae</taxon>
        <taxon>Aulographales</taxon>
        <taxon>Rhizodiscinaceae</taxon>
        <taxon>Rhizodiscina</taxon>
    </lineage>
</organism>
<sequence length="550" mass="63044">MRVCRFCTQCIFESGKTWDFHHGNSDGLSASAVSRNSEAQGCVFCSRLFADLHGIVEAFNRPLYRWSIRKPGRTRESQDFIVIVFRPIHAVRGLAGGDIDIWLPERAFYLFAEGSLGDLVREEDLGESTNSDPAWSRVTAWIDNCAKHHPTCNHRQSYLDFVPTRLLDLSTRRNGFVRLIETKGMSITGPYCTLSHCWGNVKENQFINLTAANIKQFLNEGISLEQISNRNFTEALEVCERLSVRYLWIDSLCIVQHSEKNKSANAKEQELEETDWHHEAPLMDQVYRHSHCNIAATASRDRNGGLFRARNLDHLRGDGELSLARYHTSRKLGIFGDTVWRIVPSDYWERELLDNVLYTRAWVFQERMLAPRILHFSKNQIFWDCGTLSACEVLPSGLPQPIDTISGTDRHWRQRLQDPSLPQQGPLAGEATDSLEQFWKRAVQSYTKCNLTNGGDKLVAIWGVAKLVRAALDEEYCVGMWERNFKEQLAWRVADCRTSSRPRPLRAPSWSWASMDGAIELQDRLTSERLYAISSHDGKEIAFDLDPQFR</sequence>
<dbReference type="OrthoDB" id="5362512at2759"/>
<feature type="non-terminal residue" evidence="2">
    <location>
        <position position="550"/>
    </location>
</feature>
<dbReference type="PANTHER" id="PTHR33112">
    <property type="entry name" value="DOMAIN PROTEIN, PUTATIVE-RELATED"/>
    <property type="match status" value="1"/>
</dbReference>
<dbReference type="EMBL" id="ML978136">
    <property type="protein sequence ID" value="KAF2093753.1"/>
    <property type="molecule type" value="Genomic_DNA"/>
</dbReference>
<proteinExistence type="predicted"/>
<dbReference type="Pfam" id="PF06985">
    <property type="entry name" value="HET"/>
    <property type="match status" value="1"/>
</dbReference>
<evidence type="ECO:0000259" key="1">
    <source>
        <dbReference type="Pfam" id="PF06985"/>
    </source>
</evidence>
<dbReference type="AlphaFoldDB" id="A0A9P4I5A8"/>
<evidence type="ECO:0000313" key="3">
    <source>
        <dbReference type="Proteomes" id="UP000799772"/>
    </source>
</evidence>
<name>A0A9P4I5A8_9PEZI</name>
<feature type="domain" description="Heterokaryon incompatibility" evidence="1">
    <location>
        <begin position="191"/>
        <end position="366"/>
    </location>
</feature>
<reference evidence="2" key="1">
    <citation type="journal article" date="2020" name="Stud. Mycol.">
        <title>101 Dothideomycetes genomes: a test case for predicting lifestyles and emergence of pathogens.</title>
        <authorList>
            <person name="Haridas S."/>
            <person name="Albert R."/>
            <person name="Binder M."/>
            <person name="Bloem J."/>
            <person name="Labutti K."/>
            <person name="Salamov A."/>
            <person name="Andreopoulos B."/>
            <person name="Baker S."/>
            <person name="Barry K."/>
            <person name="Bills G."/>
            <person name="Bluhm B."/>
            <person name="Cannon C."/>
            <person name="Castanera R."/>
            <person name="Culley D."/>
            <person name="Daum C."/>
            <person name="Ezra D."/>
            <person name="Gonzalez J."/>
            <person name="Henrissat B."/>
            <person name="Kuo A."/>
            <person name="Liang C."/>
            <person name="Lipzen A."/>
            <person name="Lutzoni F."/>
            <person name="Magnuson J."/>
            <person name="Mondo S."/>
            <person name="Nolan M."/>
            <person name="Ohm R."/>
            <person name="Pangilinan J."/>
            <person name="Park H.-J."/>
            <person name="Ramirez L."/>
            <person name="Alfaro M."/>
            <person name="Sun H."/>
            <person name="Tritt A."/>
            <person name="Yoshinaga Y."/>
            <person name="Zwiers L.-H."/>
            <person name="Turgeon B."/>
            <person name="Goodwin S."/>
            <person name="Spatafora J."/>
            <person name="Crous P."/>
            <person name="Grigoriev I."/>
        </authorList>
    </citation>
    <scope>NUCLEOTIDE SEQUENCE</scope>
    <source>
        <strain evidence="2">CBS 133067</strain>
    </source>
</reference>
<keyword evidence="3" id="KW-1185">Reference proteome</keyword>
<protein>
    <submittedName>
        <fullName evidence="2">HET-domain-containing protein</fullName>
    </submittedName>
</protein>
<dbReference type="Proteomes" id="UP000799772">
    <property type="component" value="Unassembled WGS sequence"/>
</dbReference>
<evidence type="ECO:0000313" key="2">
    <source>
        <dbReference type="EMBL" id="KAF2093753.1"/>
    </source>
</evidence>
<dbReference type="PANTHER" id="PTHR33112:SF10">
    <property type="entry name" value="TOL"/>
    <property type="match status" value="1"/>
</dbReference>
<comment type="caution">
    <text evidence="2">The sequence shown here is derived from an EMBL/GenBank/DDBJ whole genome shotgun (WGS) entry which is preliminary data.</text>
</comment>
<accession>A0A9P4I5A8</accession>
<gene>
    <name evidence="2" type="ORF">NA57DRAFT_16219</name>
</gene>